<dbReference type="InterPro" id="IPR000182">
    <property type="entry name" value="GNAT_dom"/>
</dbReference>
<dbReference type="InterPro" id="IPR016181">
    <property type="entry name" value="Acyl_CoA_acyltransferase"/>
</dbReference>
<feature type="region of interest" description="Disordered" evidence="1">
    <location>
        <begin position="258"/>
        <end position="292"/>
    </location>
</feature>
<protein>
    <recommendedName>
        <fullName evidence="2">N-acetyltransferase domain-containing protein</fullName>
    </recommendedName>
</protein>
<dbReference type="InterPro" id="IPR052523">
    <property type="entry name" value="Trichothecene_AcTrans"/>
</dbReference>
<proteinExistence type="predicted"/>
<gene>
    <name evidence="3" type="ORF">CB0940_01995</name>
    <name evidence="4" type="ORF">RHO25_002072</name>
</gene>
<evidence type="ECO:0000313" key="5">
    <source>
        <dbReference type="Proteomes" id="UP000230605"/>
    </source>
</evidence>
<dbReference type="PROSITE" id="PS51186">
    <property type="entry name" value="GNAT"/>
    <property type="match status" value="1"/>
</dbReference>
<keyword evidence="6" id="KW-1185">Reference proteome</keyword>
<feature type="domain" description="N-acetyltransferase" evidence="2">
    <location>
        <begin position="104"/>
        <end position="242"/>
    </location>
</feature>
<accession>A0A2G5IAS0</accession>
<evidence type="ECO:0000256" key="1">
    <source>
        <dbReference type="SAM" id="MobiDB-lite"/>
    </source>
</evidence>
<dbReference type="Proteomes" id="UP000230605">
    <property type="component" value="Chromosome 1"/>
</dbReference>
<dbReference type="SUPFAM" id="SSF55729">
    <property type="entry name" value="Acyl-CoA N-acyltransferases (Nat)"/>
    <property type="match status" value="1"/>
</dbReference>
<dbReference type="PANTHER" id="PTHR42791:SF14">
    <property type="entry name" value="N-ACETYLTRANSFERASE DOMAIN-CONTAINING PROTEIN"/>
    <property type="match status" value="1"/>
</dbReference>
<dbReference type="EMBL" id="CP134184">
    <property type="protein sequence ID" value="WPA97462.1"/>
    <property type="molecule type" value="Genomic_DNA"/>
</dbReference>
<dbReference type="EMBL" id="LKMD01000100">
    <property type="protein sequence ID" value="PIB01895.1"/>
    <property type="molecule type" value="Genomic_DNA"/>
</dbReference>
<name>A0A2G5IAS0_CERBT</name>
<dbReference type="Pfam" id="PF13673">
    <property type="entry name" value="Acetyltransf_10"/>
    <property type="match status" value="1"/>
</dbReference>
<dbReference type="CDD" id="cd04301">
    <property type="entry name" value="NAT_SF"/>
    <property type="match status" value="1"/>
</dbReference>
<organism evidence="3 5">
    <name type="scientific">Cercospora beticola</name>
    <name type="common">Sugarbeet leaf spot fungus</name>
    <dbReference type="NCBI Taxonomy" id="122368"/>
    <lineage>
        <taxon>Eukaryota</taxon>
        <taxon>Fungi</taxon>
        <taxon>Dikarya</taxon>
        <taxon>Ascomycota</taxon>
        <taxon>Pezizomycotina</taxon>
        <taxon>Dothideomycetes</taxon>
        <taxon>Dothideomycetidae</taxon>
        <taxon>Mycosphaerellales</taxon>
        <taxon>Mycosphaerellaceae</taxon>
        <taxon>Cercospora</taxon>
    </lineage>
</organism>
<feature type="compositionally biased region" description="Low complexity" evidence="1">
    <location>
        <begin position="272"/>
        <end position="292"/>
    </location>
</feature>
<reference evidence="4 6" key="2">
    <citation type="submission" date="2023-09" db="EMBL/GenBank/DDBJ databases">
        <title>Complete-Gapless Cercospora beticola genome.</title>
        <authorList>
            <person name="Wyatt N.A."/>
            <person name="Spanner R.E."/>
            <person name="Bolton M.D."/>
        </authorList>
    </citation>
    <scope>NUCLEOTIDE SEQUENCE [LARGE SCALE GENOMIC DNA]</scope>
    <source>
        <strain evidence="4">Cb09-40</strain>
    </source>
</reference>
<dbReference type="AlphaFoldDB" id="A0A2G5IAS0"/>
<reference evidence="3 5" key="1">
    <citation type="submission" date="2015-10" db="EMBL/GenBank/DDBJ databases">
        <title>The cercosporin biosynthetic gene cluster was horizontally transferred to several fungal lineages and shown to be expanded in Cercospora beticola based on microsynteny with recipient genomes.</title>
        <authorList>
            <person name="De Jonge R."/>
            <person name="Ebert M.K."/>
            <person name="Suttle J.C."/>
            <person name="Jurick Ii W.M."/>
            <person name="Secor G.A."/>
            <person name="Thomma B.P."/>
            <person name="Van De Peer Y."/>
            <person name="Bolton M.D."/>
        </authorList>
    </citation>
    <scope>NUCLEOTIDE SEQUENCE [LARGE SCALE GENOMIC DNA]</scope>
    <source>
        <strain evidence="3 5">09-40</strain>
    </source>
</reference>
<dbReference type="Gene3D" id="3.40.630.30">
    <property type="match status" value="1"/>
</dbReference>
<evidence type="ECO:0000313" key="4">
    <source>
        <dbReference type="EMBL" id="WPA97462.1"/>
    </source>
</evidence>
<sequence>MSPLIMDQYRSTSATQSRRLRSKNYALTWAGPDDAPSIVAIEFDAFKGEKTNHILSYRDFTQPAHRQRALLMYQNAMTGSDSIRRRKKSASARRVERRPNTDIVRFRKVTDVENKLIISWAKTEIKTYTEDELASPADSGHEGEAVMNREWFALNEKLKRDYMGTQKHCYISMLATSPAYQHNGAGTMLLEDILREADDAGIECYLEATDTAKPLYERHGFETVNVLEFDPSHYGVLGFRVERQTIMIRGALDPITKQRKPVRSWHEATGREGSPSPSPSSSSENSENEGGA</sequence>
<dbReference type="GO" id="GO:0016747">
    <property type="term" value="F:acyltransferase activity, transferring groups other than amino-acyl groups"/>
    <property type="evidence" value="ECO:0007669"/>
    <property type="project" value="InterPro"/>
</dbReference>
<dbReference type="PANTHER" id="PTHR42791">
    <property type="entry name" value="GNAT FAMILY ACETYLTRANSFERASE"/>
    <property type="match status" value="1"/>
</dbReference>
<dbReference type="Proteomes" id="UP001302367">
    <property type="component" value="Chromosome 1"/>
</dbReference>
<evidence type="ECO:0000313" key="6">
    <source>
        <dbReference type="Proteomes" id="UP001302367"/>
    </source>
</evidence>
<dbReference type="OrthoDB" id="2115692at2759"/>
<evidence type="ECO:0000313" key="3">
    <source>
        <dbReference type="EMBL" id="PIB01895.1"/>
    </source>
</evidence>
<evidence type="ECO:0000259" key="2">
    <source>
        <dbReference type="PROSITE" id="PS51186"/>
    </source>
</evidence>